<dbReference type="AlphaFoldDB" id="A0A5J4PCY4"/>
<evidence type="ECO:0000313" key="1">
    <source>
        <dbReference type="EMBL" id="KAA6306504.1"/>
    </source>
</evidence>
<proteinExistence type="predicted"/>
<dbReference type="EMBL" id="SNRY01009855">
    <property type="protein sequence ID" value="KAA6306504.1"/>
    <property type="molecule type" value="Genomic_DNA"/>
</dbReference>
<protein>
    <submittedName>
        <fullName evidence="1">Uncharacterized protein</fullName>
    </submittedName>
</protein>
<gene>
    <name evidence="1" type="ORF">EZS27_041838</name>
</gene>
<sequence>LSERQLYFDKSDNSINVLRSGNYLQEPAPFYAGVSNFNHIQDKPVYLNLKPQTGVLTILLILDGVTYLPETISGVLSGIVSKRVFGTQDMDISEQGTGDVPLLFTPSSYSPSIYIASHRLLGISNTQKCELVFSNDTISSVKIDLTTELQTFNNLTTNHTLCRVFYNDKRMEATIEVIDWEERDYEFDM</sequence>
<accession>A0A5J4PCY4</accession>
<reference evidence="1" key="1">
    <citation type="submission" date="2019-03" db="EMBL/GenBank/DDBJ databases">
        <title>Single cell metagenomics reveals metabolic interactions within the superorganism composed of flagellate Streblomastix strix and complex community of Bacteroidetes bacteria on its surface.</title>
        <authorList>
            <person name="Treitli S.C."/>
            <person name="Kolisko M."/>
            <person name="Husnik F."/>
            <person name="Keeling P."/>
            <person name="Hampl V."/>
        </authorList>
    </citation>
    <scope>NUCLEOTIDE SEQUENCE</scope>
    <source>
        <strain evidence="1">STM</strain>
    </source>
</reference>
<comment type="caution">
    <text evidence="1">The sequence shown here is derived from an EMBL/GenBank/DDBJ whole genome shotgun (WGS) entry which is preliminary data.</text>
</comment>
<organism evidence="1">
    <name type="scientific">termite gut metagenome</name>
    <dbReference type="NCBI Taxonomy" id="433724"/>
    <lineage>
        <taxon>unclassified sequences</taxon>
        <taxon>metagenomes</taxon>
        <taxon>organismal metagenomes</taxon>
    </lineage>
</organism>
<feature type="non-terminal residue" evidence="1">
    <location>
        <position position="1"/>
    </location>
</feature>
<name>A0A5J4PCY4_9ZZZZ</name>